<dbReference type="CDD" id="cd02859">
    <property type="entry name" value="E_set_AMPKbeta_like_N"/>
    <property type="match status" value="1"/>
</dbReference>
<evidence type="ECO:0000313" key="4">
    <source>
        <dbReference type="EMBL" id="GAX28288.1"/>
    </source>
</evidence>
<dbReference type="InParanoid" id="A0A1Z5KQT3"/>
<comment type="similarity">
    <text evidence="1">Belongs to the 5'-AMP-activated protein kinase beta subunit family.</text>
</comment>
<protein>
    <submittedName>
        <fullName evidence="4">5'-AMP-activated protein kinase, regulatory beta subunit</fullName>
    </submittedName>
</protein>
<name>A0A1Z5KQT3_FISSO</name>
<dbReference type="AlphaFoldDB" id="A0A1Z5KQT3"/>
<proteinExistence type="inferred from homology"/>
<dbReference type="InterPro" id="IPR006828">
    <property type="entry name" value="ASC_dom"/>
</dbReference>
<keyword evidence="5" id="KW-1185">Reference proteome</keyword>
<dbReference type="Proteomes" id="UP000198406">
    <property type="component" value="Unassembled WGS sequence"/>
</dbReference>
<dbReference type="PANTHER" id="PTHR10343">
    <property type="entry name" value="5'-AMP-ACTIVATED PROTEIN KINASE , BETA SUBUNIT"/>
    <property type="match status" value="1"/>
</dbReference>
<sequence length="276" mass="30979">MGNAPLQANAGGQPHETRQIPGSSYVGYGDTPAPPVEEYRDTVMMDTTEPDNWLDDDAVPTVFRWEHGGRQVYITGTFNNWSRQIPMHRSGNDFTYIHNLKRGKHAFKFIVDDEWRFAPDQPTVADIEGRINNFIDVTGFKAYTGDKTFETERTAAMYGKTIVSVPSADSDGDLSDDNATTGSLKKQPDQDGEVFSNLMPDVDDYTKEPPPLPPHLRHIILNKPPQLQDTAALPVPQHVALNHLYCTAIRDNMMVLGITQRYKTKFVTTVYYSPST</sequence>
<dbReference type="OrthoDB" id="531008at2759"/>
<dbReference type="SUPFAM" id="SSF160219">
    <property type="entry name" value="AMPKBI-like"/>
    <property type="match status" value="1"/>
</dbReference>
<dbReference type="InterPro" id="IPR050827">
    <property type="entry name" value="CRP1_MDG1_kinase"/>
</dbReference>
<dbReference type="InterPro" id="IPR013783">
    <property type="entry name" value="Ig-like_fold"/>
</dbReference>
<dbReference type="Pfam" id="PF16561">
    <property type="entry name" value="AMPK1_CBM"/>
    <property type="match status" value="1"/>
</dbReference>
<dbReference type="GO" id="GO:0005737">
    <property type="term" value="C:cytoplasm"/>
    <property type="evidence" value="ECO:0007669"/>
    <property type="project" value="TreeGrafter"/>
</dbReference>
<organism evidence="4 5">
    <name type="scientific">Fistulifera solaris</name>
    <name type="common">Oleaginous diatom</name>
    <dbReference type="NCBI Taxonomy" id="1519565"/>
    <lineage>
        <taxon>Eukaryota</taxon>
        <taxon>Sar</taxon>
        <taxon>Stramenopiles</taxon>
        <taxon>Ochrophyta</taxon>
        <taxon>Bacillariophyta</taxon>
        <taxon>Bacillariophyceae</taxon>
        <taxon>Bacillariophycidae</taxon>
        <taxon>Naviculales</taxon>
        <taxon>Naviculaceae</taxon>
        <taxon>Fistulifera</taxon>
    </lineage>
</organism>
<evidence type="ECO:0000259" key="3">
    <source>
        <dbReference type="SMART" id="SM01010"/>
    </source>
</evidence>
<comment type="caution">
    <text evidence="4">The sequence shown here is derived from an EMBL/GenBank/DDBJ whole genome shotgun (WGS) entry which is preliminary data.</text>
</comment>
<accession>A0A1Z5KQT3</accession>
<reference evidence="4 5" key="1">
    <citation type="journal article" date="2015" name="Plant Cell">
        <title>Oil accumulation by the oleaginous diatom Fistulifera solaris as revealed by the genome and transcriptome.</title>
        <authorList>
            <person name="Tanaka T."/>
            <person name="Maeda Y."/>
            <person name="Veluchamy A."/>
            <person name="Tanaka M."/>
            <person name="Abida H."/>
            <person name="Marechal E."/>
            <person name="Bowler C."/>
            <person name="Muto M."/>
            <person name="Sunaga Y."/>
            <person name="Tanaka M."/>
            <person name="Yoshino T."/>
            <person name="Taniguchi T."/>
            <person name="Fukuda Y."/>
            <person name="Nemoto M."/>
            <person name="Matsumoto M."/>
            <person name="Wong P.S."/>
            <person name="Aburatani S."/>
            <person name="Fujibuchi W."/>
        </authorList>
    </citation>
    <scope>NUCLEOTIDE SEQUENCE [LARGE SCALE GENOMIC DNA]</scope>
    <source>
        <strain evidence="4 5">JPCC DA0580</strain>
    </source>
</reference>
<dbReference type="SUPFAM" id="SSF81296">
    <property type="entry name" value="E set domains"/>
    <property type="match status" value="1"/>
</dbReference>
<dbReference type="Gene3D" id="6.20.250.60">
    <property type="match status" value="1"/>
</dbReference>
<dbReference type="InterPro" id="IPR032640">
    <property type="entry name" value="AMPK1_CBM"/>
</dbReference>
<feature type="region of interest" description="Disordered" evidence="2">
    <location>
        <begin position="168"/>
        <end position="193"/>
    </location>
</feature>
<dbReference type="FunFam" id="2.60.40.10:FF:003294">
    <property type="match status" value="1"/>
</dbReference>
<feature type="region of interest" description="Disordered" evidence="2">
    <location>
        <begin position="1"/>
        <end position="32"/>
    </location>
</feature>
<evidence type="ECO:0000256" key="1">
    <source>
        <dbReference type="ARBA" id="ARBA00010926"/>
    </source>
</evidence>
<dbReference type="SMART" id="SM01010">
    <property type="entry name" value="AMPKBI"/>
    <property type="match status" value="1"/>
</dbReference>
<dbReference type="GO" id="GO:0019901">
    <property type="term" value="F:protein kinase binding"/>
    <property type="evidence" value="ECO:0007669"/>
    <property type="project" value="TreeGrafter"/>
</dbReference>
<dbReference type="Pfam" id="PF04739">
    <property type="entry name" value="AMPKBI"/>
    <property type="match status" value="1"/>
</dbReference>
<gene>
    <name evidence="4" type="ORF">FisN_27Hh060</name>
</gene>
<evidence type="ECO:0000313" key="5">
    <source>
        <dbReference type="Proteomes" id="UP000198406"/>
    </source>
</evidence>
<feature type="domain" description="Association with the SNF1 complex (ASC)" evidence="3">
    <location>
        <begin position="188"/>
        <end position="275"/>
    </location>
</feature>
<dbReference type="InterPro" id="IPR014756">
    <property type="entry name" value="Ig_E-set"/>
</dbReference>
<dbReference type="InterPro" id="IPR037256">
    <property type="entry name" value="ASC_dom_sf"/>
</dbReference>
<dbReference type="GO" id="GO:0007165">
    <property type="term" value="P:signal transduction"/>
    <property type="evidence" value="ECO:0007669"/>
    <property type="project" value="TreeGrafter"/>
</dbReference>
<dbReference type="GO" id="GO:0031588">
    <property type="term" value="C:nucleotide-activated protein kinase complex"/>
    <property type="evidence" value="ECO:0007669"/>
    <property type="project" value="TreeGrafter"/>
</dbReference>
<dbReference type="GO" id="GO:0005634">
    <property type="term" value="C:nucleus"/>
    <property type="evidence" value="ECO:0007669"/>
    <property type="project" value="TreeGrafter"/>
</dbReference>
<dbReference type="EMBL" id="BDSP01000271">
    <property type="protein sequence ID" value="GAX28288.1"/>
    <property type="molecule type" value="Genomic_DNA"/>
</dbReference>
<evidence type="ECO:0000256" key="2">
    <source>
        <dbReference type="SAM" id="MobiDB-lite"/>
    </source>
</evidence>
<dbReference type="PANTHER" id="PTHR10343:SF84">
    <property type="entry name" value="5'-AMP-ACTIVATED PROTEIN KINASE SUBUNIT BETA-1"/>
    <property type="match status" value="1"/>
</dbReference>
<dbReference type="Gene3D" id="2.60.40.10">
    <property type="entry name" value="Immunoglobulins"/>
    <property type="match status" value="1"/>
</dbReference>